<comment type="caution">
    <text evidence="2">The sequence shown here is derived from an EMBL/GenBank/DDBJ whole genome shotgun (WGS) entry which is preliminary data.</text>
</comment>
<evidence type="ECO:0000256" key="1">
    <source>
        <dbReference type="SAM" id="Phobius"/>
    </source>
</evidence>
<proteinExistence type="predicted"/>
<dbReference type="Proteomes" id="UP001152747">
    <property type="component" value="Unassembled WGS sequence"/>
</dbReference>
<gene>
    <name evidence="2" type="ORF">CAMP_LOCUS14044</name>
</gene>
<keyword evidence="3" id="KW-1185">Reference proteome</keyword>
<protein>
    <submittedName>
        <fullName evidence="2">Uncharacterized protein</fullName>
    </submittedName>
</protein>
<reference evidence="2" key="1">
    <citation type="submission" date="2022-11" db="EMBL/GenBank/DDBJ databases">
        <authorList>
            <person name="Kikuchi T."/>
        </authorList>
    </citation>
    <scope>NUCLEOTIDE SEQUENCE</scope>
    <source>
        <strain evidence="2">PS1010</strain>
    </source>
</reference>
<organism evidence="2 3">
    <name type="scientific">Caenorhabditis angaria</name>
    <dbReference type="NCBI Taxonomy" id="860376"/>
    <lineage>
        <taxon>Eukaryota</taxon>
        <taxon>Metazoa</taxon>
        <taxon>Ecdysozoa</taxon>
        <taxon>Nematoda</taxon>
        <taxon>Chromadorea</taxon>
        <taxon>Rhabditida</taxon>
        <taxon>Rhabditina</taxon>
        <taxon>Rhabditomorpha</taxon>
        <taxon>Rhabditoidea</taxon>
        <taxon>Rhabditidae</taxon>
        <taxon>Peloderinae</taxon>
        <taxon>Caenorhabditis</taxon>
    </lineage>
</organism>
<sequence length="166" mass="18660">MTTTNSTTISSQRARLHAKVFYGQIFFTTCTFILGARALFTRHIPFFAWLPALLLLFDSVLAFASLLYLDFNRQNTTSFLRLILSLIVFRFGCSIILIAELFLPHSDPSVSIPLSVLAVIHSIFNLSSSIQIYHLTNIQPSEEISIKMQNCANSSSTNTLMTDVEF</sequence>
<feature type="transmembrane region" description="Helical" evidence="1">
    <location>
        <begin position="81"/>
        <end position="103"/>
    </location>
</feature>
<evidence type="ECO:0000313" key="2">
    <source>
        <dbReference type="EMBL" id="CAI5451407.1"/>
    </source>
</evidence>
<keyword evidence="1" id="KW-0812">Transmembrane</keyword>
<dbReference type="OrthoDB" id="5815119at2759"/>
<name>A0A9P1N884_9PELO</name>
<evidence type="ECO:0000313" key="3">
    <source>
        <dbReference type="Proteomes" id="UP001152747"/>
    </source>
</evidence>
<feature type="transmembrane region" description="Helical" evidence="1">
    <location>
        <begin position="20"/>
        <end position="40"/>
    </location>
</feature>
<keyword evidence="1" id="KW-0472">Membrane</keyword>
<dbReference type="EMBL" id="CANHGI010000005">
    <property type="protein sequence ID" value="CAI5451407.1"/>
    <property type="molecule type" value="Genomic_DNA"/>
</dbReference>
<dbReference type="AlphaFoldDB" id="A0A9P1N884"/>
<keyword evidence="1" id="KW-1133">Transmembrane helix</keyword>
<feature type="transmembrane region" description="Helical" evidence="1">
    <location>
        <begin position="46"/>
        <end position="69"/>
    </location>
</feature>
<accession>A0A9P1N884</accession>